<dbReference type="RefSeq" id="WP_116668857.1">
    <property type="nucleotide sequence ID" value="NZ_JALEWY010000007.1"/>
</dbReference>
<protein>
    <recommendedName>
        <fullName evidence="1">Putative zinc-ribbon domain-containing protein</fullName>
    </recommendedName>
</protein>
<proteinExistence type="predicted"/>
<keyword evidence="3" id="KW-1185">Reference proteome</keyword>
<evidence type="ECO:0000259" key="1">
    <source>
        <dbReference type="Pfam" id="PF13248"/>
    </source>
</evidence>
<dbReference type="EMBL" id="MZGU01000001">
    <property type="protein sequence ID" value="PWB87242.1"/>
    <property type="molecule type" value="Genomic_DNA"/>
</dbReference>
<gene>
    <name evidence="2" type="ORF">MBBWO_00200</name>
</gene>
<dbReference type="Proteomes" id="UP000245577">
    <property type="component" value="Unassembled WGS sequence"/>
</dbReference>
<evidence type="ECO:0000313" key="3">
    <source>
        <dbReference type="Proteomes" id="UP000245577"/>
    </source>
</evidence>
<accession>A0A2U1S9T6</accession>
<evidence type="ECO:0000313" key="2">
    <source>
        <dbReference type="EMBL" id="PWB87242.1"/>
    </source>
</evidence>
<organism evidence="2 3">
    <name type="scientific">Methanobrevibacter woesei</name>
    <dbReference type="NCBI Taxonomy" id="190976"/>
    <lineage>
        <taxon>Archaea</taxon>
        <taxon>Methanobacteriati</taxon>
        <taxon>Methanobacteriota</taxon>
        <taxon>Methanomada group</taxon>
        <taxon>Methanobacteria</taxon>
        <taxon>Methanobacteriales</taxon>
        <taxon>Methanobacteriaceae</taxon>
        <taxon>Methanobrevibacter</taxon>
    </lineage>
</organism>
<dbReference type="Pfam" id="PF13248">
    <property type="entry name" value="Zn_ribbon_3"/>
    <property type="match status" value="1"/>
</dbReference>
<dbReference type="InterPro" id="IPR059113">
    <property type="entry name" value="Znf_ribbon"/>
</dbReference>
<feature type="domain" description="Putative zinc-ribbon" evidence="1">
    <location>
        <begin position="5"/>
        <end position="23"/>
    </location>
</feature>
<sequence>MIRHCPRCGEEVTEYDIVCPYCGGGITFATPTEDFESNDDVDYTTYTGYKD</sequence>
<dbReference type="AlphaFoldDB" id="A0A2U1S9T6"/>
<comment type="caution">
    <text evidence="2">The sequence shown here is derived from an EMBL/GenBank/DDBJ whole genome shotgun (WGS) entry which is preliminary data.</text>
</comment>
<reference evidence="2 3" key="1">
    <citation type="submission" date="2017-03" db="EMBL/GenBank/DDBJ databases">
        <title>Genome sequence of Methanobrevibacter wosei.</title>
        <authorList>
            <person name="Poehlein A."/>
            <person name="Seedorf H."/>
            <person name="Daniel R."/>
        </authorList>
    </citation>
    <scope>NUCLEOTIDE SEQUENCE [LARGE SCALE GENOMIC DNA]</scope>
    <source>
        <strain evidence="2 3">DSM 11979</strain>
    </source>
</reference>
<dbReference type="OrthoDB" id="16412at183925"/>
<name>A0A2U1S9T6_9EURY</name>